<dbReference type="CDD" id="cd17319">
    <property type="entry name" value="MFS_ExuT_GudP_like"/>
    <property type="match status" value="1"/>
</dbReference>
<feature type="transmembrane region" description="Helical" evidence="6">
    <location>
        <begin position="246"/>
        <end position="266"/>
    </location>
</feature>
<feature type="transmembrane region" description="Helical" evidence="6">
    <location>
        <begin position="87"/>
        <end position="113"/>
    </location>
</feature>
<dbReference type="InterPro" id="IPR000849">
    <property type="entry name" value="Sugar_P_transporter"/>
</dbReference>
<feature type="transmembrane region" description="Helical" evidence="6">
    <location>
        <begin position="405"/>
        <end position="425"/>
    </location>
</feature>
<feature type="transmembrane region" description="Helical" evidence="6">
    <location>
        <begin position="172"/>
        <end position="195"/>
    </location>
</feature>
<dbReference type="Pfam" id="PF07690">
    <property type="entry name" value="MFS_1"/>
    <property type="match status" value="1"/>
</dbReference>
<keyword evidence="4 6" id="KW-0472">Membrane</keyword>
<dbReference type="PANTHER" id="PTHR11662">
    <property type="entry name" value="SOLUTE CARRIER FAMILY 17"/>
    <property type="match status" value="1"/>
</dbReference>
<evidence type="ECO:0000256" key="6">
    <source>
        <dbReference type="SAM" id="Phobius"/>
    </source>
</evidence>
<organism evidence="9 10">
    <name type="scientific">Pantoea phytobeneficialis</name>
    <dbReference type="NCBI Taxonomy" id="2052056"/>
    <lineage>
        <taxon>Bacteria</taxon>
        <taxon>Pseudomonadati</taxon>
        <taxon>Pseudomonadota</taxon>
        <taxon>Gammaproteobacteria</taxon>
        <taxon>Enterobacterales</taxon>
        <taxon>Erwiniaceae</taxon>
        <taxon>Pantoea</taxon>
    </lineage>
</organism>
<accession>A0AAP9H600</accession>
<dbReference type="InterPro" id="IPR050382">
    <property type="entry name" value="MFS_Na/Anion_cotransporter"/>
</dbReference>
<evidence type="ECO:0000313" key="9">
    <source>
        <dbReference type="EMBL" id="QGR07191.1"/>
    </source>
</evidence>
<dbReference type="RefSeq" id="WP_208723673.1">
    <property type="nucleotide sequence ID" value="NZ_CP024636.1"/>
</dbReference>
<reference evidence="8" key="3">
    <citation type="submission" date="2023-07" db="EMBL/GenBank/DDBJ databases">
        <title>The extreme plant-growth-promoting properties of Pantoea phytobeneficialis PF55 revealed by functional and genomic analysis.</title>
        <authorList>
            <person name="Nascimento F.X."/>
            <person name="Marcio R.J."/>
        </authorList>
    </citation>
    <scope>NUCLEOTIDE SEQUENCE</scope>
    <source>
        <strain evidence="8">PF55</strain>
    </source>
</reference>
<feature type="transmembrane region" description="Helical" evidence="6">
    <location>
        <begin position="319"/>
        <end position="336"/>
    </location>
</feature>
<dbReference type="GO" id="GO:0016020">
    <property type="term" value="C:membrane"/>
    <property type="evidence" value="ECO:0007669"/>
    <property type="project" value="UniProtKB-SubCell"/>
</dbReference>
<dbReference type="KEGG" id="ppho:CTZ24_12485"/>
<name>A0AAP9H600_9GAMM</name>
<keyword evidence="3 6" id="KW-1133">Transmembrane helix</keyword>
<evidence type="ECO:0000313" key="8">
    <source>
        <dbReference type="EMBL" id="MDO6410038.1"/>
    </source>
</evidence>
<feature type="domain" description="Major facilitator superfamily (MFS) profile" evidence="7">
    <location>
        <begin position="22"/>
        <end position="430"/>
    </location>
</feature>
<dbReference type="EMBL" id="JAUOOM010000045">
    <property type="protein sequence ID" value="MDO6410038.1"/>
    <property type="molecule type" value="Genomic_DNA"/>
</dbReference>
<dbReference type="Proteomes" id="UP000424872">
    <property type="component" value="Chromosome"/>
</dbReference>
<dbReference type="SUPFAM" id="SSF103473">
    <property type="entry name" value="MFS general substrate transporter"/>
    <property type="match status" value="1"/>
</dbReference>
<evidence type="ECO:0000313" key="10">
    <source>
        <dbReference type="Proteomes" id="UP000424872"/>
    </source>
</evidence>
<keyword evidence="2 6" id="KW-0812">Transmembrane</keyword>
<dbReference type="Proteomes" id="UP001171299">
    <property type="component" value="Unassembled WGS sequence"/>
</dbReference>
<keyword evidence="11" id="KW-1185">Reference proteome</keyword>
<protein>
    <submittedName>
        <fullName evidence="9">MFS transporter</fullName>
    </submittedName>
</protein>
<dbReference type="PIRSF" id="PIRSF002808">
    <property type="entry name" value="Hexose_phosphate_transp"/>
    <property type="match status" value="1"/>
</dbReference>
<dbReference type="Gene3D" id="1.20.1250.20">
    <property type="entry name" value="MFS general substrate transporter like domains"/>
    <property type="match status" value="2"/>
</dbReference>
<dbReference type="AlphaFoldDB" id="A0AAP9H600"/>
<proteinExistence type="inferred from homology"/>
<dbReference type="InterPro" id="IPR020846">
    <property type="entry name" value="MFS_dom"/>
</dbReference>
<dbReference type="InterPro" id="IPR011701">
    <property type="entry name" value="MFS"/>
</dbReference>
<dbReference type="InterPro" id="IPR036259">
    <property type="entry name" value="MFS_trans_sf"/>
</dbReference>
<reference evidence="10" key="1">
    <citation type="submission" date="2017-11" db="EMBL/GenBank/DDBJ databases">
        <title>Genome sequence of Pantoea sp. MSR2.</title>
        <authorList>
            <person name="Nascimento F.X."/>
        </authorList>
    </citation>
    <scope>NUCLEOTIDE SEQUENCE [LARGE SCALE GENOMIC DNA]</scope>
    <source>
        <strain evidence="10">MSR2</strain>
    </source>
</reference>
<evidence type="ECO:0000259" key="7">
    <source>
        <dbReference type="PROSITE" id="PS50850"/>
    </source>
</evidence>
<evidence type="ECO:0000256" key="5">
    <source>
        <dbReference type="ARBA" id="ARBA00038514"/>
    </source>
</evidence>
<dbReference type="PROSITE" id="PS50850">
    <property type="entry name" value="MFS"/>
    <property type="match status" value="1"/>
</dbReference>
<reference evidence="9" key="2">
    <citation type="journal article" date="2020" name="Environ. Microbiol.">
        <title>The extreme plant-growth-promoting properties of Pantoea phytobeneficialis MSR2 revealed by functional and genomic analysis.</title>
        <authorList>
            <person name="Nascimento F.X."/>
            <person name="Hernandez A.G."/>
            <person name="Glick B.R."/>
            <person name="Rossi M.J."/>
        </authorList>
    </citation>
    <scope>NUCLEOTIDE SEQUENCE</scope>
    <source>
        <strain evidence="9">MSR2</strain>
    </source>
</reference>
<dbReference type="PANTHER" id="PTHR11662:SF333">
    <property type="entry name" value="D-GALACTONATE TRANSPORTER"/>
    <property type="match status" value="1"/>
</dbReference>
<feature type="transmembrane region" description="Helical" evidence="6">
    <location>
        <begin position="56"/>
        <end position="80"/>
    </location>
</feature>
<evidence type="ECO:0000256" key="3">
    <source>
        <dbReference type="ARBA" id="ARBA00022989"/>
    </source>
</evidence>
<feature type="transmembrane region" description="Helical" evidence="6">
    <location>
        <begin position="342"/>
        <end position="367"/>
    </location>
</feature>
<feature type="transmembrane region" description="Helical" evidence="6">
    <location>
        <begin position="20"/>
        <end position="36"/>
    </location>
</feature>
<evidence type="ECO:0000256" key="2">
    <source>
        <dbReference type="ARBA" id="ARBA00022692"/>
    </source>
</evidence>
<evidence type="ECO:0000256" key="4">
    <source>
        <dbReference type="ARBA" id="ARBA00023136"/>
    </source>
</evidence>
<dbReference type="GO" id="GO:0022857">
    <property type="term" value="F:transmembrane transporter activity"/>
    <property type="evidence" value="ECO:0007669"/>
    <property type="project" value="InterPro"/>
</dbReference>
<feature type="transmembrane region" description="Helical" evidence="6">
    <location>
        <begin position="379"/>
        <end position="399"/>
    </location>
</feature>
<sequence>MTEQPIAQPHVCVRAGRTRFLMLGLVFINIIINYMDRTNLSVAATTMAGELRFTPLEMGLIFSAFGWIYAALQIPGGFLIDRLGARLVYGVGLFVWSMVTALHAFAGSFLALFGLRLGVGAFEAPVMPANNRVISSWFPEQERASAIGIYSSAQFVGLACMTPLLFHVQDAFGWRGLFLITGVAGMIWALVWYVLYREPGDHKGVSQAELNYLRSNGALLGDRQSAQPPRARWQDLAQMFRSRKLVGIYIGQFTISATFWFFLTWFPTYLVEYRHMAFIKSGYVASLPYFAAFCGVLLAGFASDRMIRRGVSASVARKLPVILGLSLTLFILGANYTDNSALIILFMSVAFFGNGLATITWVFVTALAPRHLIGLAGGVFNFTGALSSIVVPIAIGALIDGDNFAPALAFIAMLAAIGIASYVFIVGKIDHVSAQ</sequence>
<comment type="similarity">
    <text evidence="5">Belongs to the major facilitator superfamily. Phthalate permease family.</text>
</comment>
<feature type="transmembrane region" description="Helical" evidence="6">
    <location>
        <begin position="286"/>
        <end position="307"/>
    </location>
</feature>
<evidence type="ECO:0000313" key="11">
    <source>
        <dbReference type="Proteomes" id="UP001171299"/>
    </source>
</evidence>
<evidence type="ECO:0000256" key="1">
    <source>
        <dbReference type="ARBA" id="ARBA00004141"/>
    </source>
</evidence>
<comment type="subcellular location">
    <subcellularLocation>
        <location evidence="1">Membrane</location>
        <topology evidence="1">Multi-pass membrane protein</topology>
    </subcellularLocation>
</comment>
<dbReference type="EMBL" id="CP024636">
    <property type="protein sequence ID" value="QGR07191.1"/>
    <property type="molecule type" value="Genomic_DNA"/>
</dbReference>
<gene>
    <name evidence="9" type="ORF">CTZ24_12485</name>
    <name evidence="8" type="ORF">Q3404_26055</name>
</gene>